<dbReference type="SUPFAM" id="SSF50494">
    <property type="entry name" value="Trypsin-like serine proteases"/>
    <property type="match status" value="1"/>
</dbReference>
<evidence type="ECO:0000313" key="6">
    <source>
        <dbReference type="Proteomes" id="UP000386466"/>
    </source>
</evidence>
<gene>
    <name evidence="5" type="ORF">LYPA_23C010377</name>
</gene>
<dbReference type="PANTHER" id="PTHR22939">
    <property type="entry name" value="SERINE PROTEASE FAMILY S1C HTRA-RELATED"/>
    <property type="match status" value="1"/>
</dbReference>
<dbReference type="InterPro" id="IPR043504">
    <property type="entry name" value="Peptidase_S1_PA_chymotrypsin"/>
</dbReference>
<keyword evidence="3" id="KW-0964">Secreted</keyword>
<dbReference type="Pfam" id="PF13365">
    <property type="entry name" value="Trypsin_2"/>
    <property type="match status" value="1"/>
</dbReference>
<dbReference type="GO" id="GO:0006508">
    <property type="term" value="P:proteolysis"/>
    <property type="evidence" value="ECO:0007669"/>
    <property type="project" value="InterPro"/>
</dbReference>
<dbReference type="PANTHER" id="PTHR22939:SF13">
    <property type="entry name" value="SERINE PROTEASE HTRA1"/>
    <property type="match status" value="1"/>
</dbReference>
<dbReference type="PRINTS" id="PR00834">
    <property type="entry name" value="PROTEASES2C"/>
</dbReference>
<dbReference type="GO" id="GO:0012501">
    <property type="term" value="P:programmed cell death"/>
    <property type="evidence" value="ECO:0007669"/>
    <property type="project" value="TreeGrafter"/>
</dbReference>
<proteinExistence type="inferred from homology"/>
<protein>
    <submittedName>
        <fullName evidence="5">Uncharacterized protein</fullName>
    </submittedName>
</protein>
<keyword evidence="4" id="KW-0732">Signal</keyword>
<dbReference type="InterPro" id="IPR009003">
    <property type="entry name" value="Peptidase_S1_PA"/>
</dbReference>
<keyword evidence="6" id="KW-1185">Reference proteome</keyword>
<dbReference type="AlphaFoldDB" id="A0A485PAT0"/>
<evidence type="ECO:0000256" key="3">
    <source>
        <dbReference type="ARBA" id="ARBA00022525"/>
    </source>
</evidence>
<organism evidence="5 6">
    <name type="scientific">Lynx pardinus</name>
    <name type="common">Iberian lynx</name>
    <name type="synonym">Felis pardina</name>
    <dbReference type="NCBI Taxonomy" id="191816"/>
    <lineage>
        <taxon>Eukaryota</taxon>
        <taxon>Metazoa</taxon>
        <taxon>Chordata</taxon>
        <taxon>Craniata</taxon>
        <taxon>Vertebrata</taxon>
        <taxon>Euteleostomi</taxon>
        <taxon>Mammalia</taxon>
        <taxon>Eutheria</taxon>
        <taxon>Laurasiatheria</taxon>
        <taxon>Carnivora</taxon>
        <taxon>Feliformia</taxon>
        <taxon>Felidae</taxon>
        <taxon>Felinae</taxon>
        <taxon>Lynx</taxon>
    </lineage>
</organism>
<dbReference type="Gene3D" id="2.40.10.10">
    <property type="entry name" value="Trypsin-like serine proteases"/>
    <property type="match status" value="1"/>
</dbReference>
<comment type="subcellular location">
    <subcellularLocation>
        <location evidence="1">Secreted</location>
    </subcellularLocation>
</comment>
<accession>A0A485PAT0</accession>
<dbReference type="InterPro" id="IPR001940">
    <property type="entry name" value="Peptidase_S1C"/>
</dbReference>
<feature type="non-terminal residue" evidence="5">
    <location>
        <position position="150"/>
    </location>
</feature>
<dbReference type="GO" id="GO:0005576">
    <property type="term" value="C:extracellular region"/>
    <property type="evidence" value="ECO:0007669"/>
    <property type="project" value="UniProtKB-SubCell"/>
</dbReference>
<dbReference type="GO" id="GO:0004252">
    <property type="term" value="F:serine-type endopeptidase activity"/>
    <property type="evidence" value="ECO:0007669"/>
    <property type="project" value="InterPro"/>
</dbReference>
<evidence type="ECO:0000256" key="4">
    <source>
        <dbReference type="ARBA" id="ARBA00022729"/>
    </source>
</evidence>
<dbReference type="Proteomes" id="UP000386466">
    <property type="component" value="Unassembled WGS sequence"/>
</dbReference>
<comment type="similarity">
    <text evidence="2">Belongs to the peptidase S1C family.</text>
</comment>
<evidence type="ECO:0000256" key="1">
    <source>
        <dbReference type="ARBA" id="ARBA00004613"/>
    </source>
</evidence>
<evidence type="ECO:0000313" key="5">
    <source>
        <dbReference type="EMBL" id="VFV42770.1"/>
    </source>
</evidence>
<name>A0A485PAT0_LYNPA</name>
<reference evidence="5 6" key="1">
    <citation type="submission" date="2019-01" db="EMBL/GenBank/DDBJ databases">
        <authorList>
            <person name="Alioto T."/>
            <person name="Alioto T."/>
        </authorList>
    </citation>
    <scope>NUCLEOTIDE SEQUENCE [LARGE SCALE GENOMIC DNA]</scope>
</reference>
<dbReference type="GO" id="GO:0043065">
    <property type="term" value="P:positive regulation of apoptotic process"/>
    <property type="evidence" value="ECO:0007669"/>
    <property type="project" value="TreeGrafter"/>
</dbReference>
<dbReference type="EMBL" id="CAAGRJ010032425">
    <property type="protein sequence ID" value="VFV42770.1"/>
    <property type="molecule type" value="Genomic_DNA"/>
</dbReference>
<feature type="non-terminal residue" evidence="5">
    <location>
        <position position="1"/>
    </location>
</feature>
<sequence>WGLVLACPGFQRLRAYILAPSHPCLPQEPTAQSNKVLKCPVFALFPGQEDPNSLRHKYNFIADVVEKIAPAVVHIELFRKLPFSKREVPVASGSGFIVSEDGLIVTNAHVVTNKHRVKVELKNGATYEAKIKDVDEKADIALIKIDHEVR</sequence>
<evidence type="ECO:0000256" key="2">
    <source>
        <dbReference type="ARBA" id="ARBA00010541"/>
    </source>
</evidence>